<dbReference type="InterPro" id="IPR004158">
    <property type="entry name" value="DUF247_pln"/>
</dbReference>
<keyword evidence="2" id="KW-0472">Membrane</keyword>
<evidence type="ECO:0000256" key="1">
    <source>
        <dbReference type="SAM" id="MobiDB-lite"/>
    </source>
</evidence>
<feature type="region of interest" description="Disordered" evidence="1">
    <location>
        <begin position="125"/>
        <end position="182"/>
    </location>
</feature>
<reference evidence="3 4" key="1">
    <citation type="submission" date="2024-11" db="EMBL/GenBank/DDBJ databases">
        <title>Chromosome-level genome assembly of Eucalyptus globulus Labill. provides insights into its genome evolution.</title>
        <authorList>
            <person name="Li X."/>
        </authorList>
    </citation>
    <scope>NUCLEOTIDE SEQUENCE [LARGE SCALE GENOMIC DNA]</scope>
    <source>
        <strain evidence="3">CL2024</strain>
        <tissue evidence="3">Fresh tender leaves</tissue>
    </source>
</reference>
<feature type="transmembrane region" description="Helical" evidence="2">
    <location>
        <begin position="523"/>
        <end position="544"/>
    </location>
</feature>
<feature type="compositionally biased region" description="Basic and acidic residues" evidence="1">
    <location>
        <begin position="137"/>
        <end position="149"/>
    </location>
</feature>
<feature type="compositionally biased region" description="Low complexity" evidence="1">
    <location>
        <begin position="1"/>
        <end position="18"/>
    </location>
</feature>
<keyword evidence="4" id="KW-1185">Reference proteome</keyword>
<dbReference type="AlphaFoldDB" id="A0ABD3K858"/>
<accession>A0ABD3K858</accession>
<organism evidence="3 4">
    <name type="scientific">Eucalyptus globulus</name>
    <name type="common">Tasmanian blue gum</name>
    <dbReference type="NCBI Taxonomy" id="34317"/>
    <lineage>
        <taxon>Eukaryota</taxon>
        <taxon>Viridiplantae</taxon>
        <taxon>Streptophyta</taxon>
        <taxon>Embryophyta</taxon>
        <taxon>Tracheophyta</taxon>
        <taxon>Spermatophyta</taxon>
        <taxon>Magnoliopsida</taxon>
        <taxon>eudicotyledons</taxon>
        <taxon>Gunneridae</taxon>
        <taxon>Pentapetalae</taxon>
        <taxon>rosids</taxon>
        <taxon>malvids</taxon>
        <taxon>Myrtales</taxon>
        <taxon>Myrtaceae</taxon>
        <taxon>Myrtoideae</taxon>
        <taxon>Eucalypteae</taxon>
        <taxon>Eucalyptus</taxon>
    </lineage>
</organism>
<name>A0ABD3K858_EUCGL</name>
<dbReference type="Pfam" id="PF03140">
    <property type="entry name" value="DUF247"/>
    <property type="match status" value="2"/>
</dbReference>
<feature type="compositionally biased region" description="Basic and acidic residues" evidence="1">
    <location>
        <begin position="158"/>
        <end position="182"/>
    </location>
</feature>
<evidence type="ECO:0000313" key="3">
    <source>
        <dbReference type="EMBL" id="KAL3736105.1"/>
    </source>
</evidence>
<dbReference type="PANTHER" id="PTHR31170">
    <property type="entry name" value="BNAC04G53230D PROTEIN"/>
    <property type="match status" value="1"/>
</dbReference>
<feature type="compositionally biased region" description="Basic and acidic residues" evidence="1">
    <location>
        <begin position="28"/>
        <end position="40"/>
    </location>
</feature>
<keyword evidence="2" id="KW-0812">Transmembrane</keyword>
<dbReference type="EMBL" id="JBJKBG010000006">
    <property type="protein sequence ID" value="KAL3736105.1"/>
    <property type="molecule type" value="Genomic_DNA"/>
</dbReference>
<dbReference type="PANTHER" id="PTHR31170:SF25">
    <property type="entry name" value="BNAA09G04570D PROTEIN"/>
    <property type="match status" value="1"/>
</dbReference>
<sequence>MGRGNNSKGKSGSKLRNLGSHRPKRHSRNEEKSEEQEGRDQYSNNEWVIDITKSLDEGHTCNSGRSWTIYRVPNNLCEVYKNAFQPTMISIGPFHYWDRKERLRVMEEHKMRFLERLLGGKLERRKSDGDPLTLTKGKRESDDREREDGINGGRLGRRKSDGDLSSLTERKRESDVPECEDKSNRGRMAKMVLLDALVKAMQKLETKTRACYSEKFDQIHSKDFVWMMVVDGCFVVELLRLYNNHVRTKSTGEANVADPIFTTHWMLRTLQRELLMLENQLPLFVLKKVFELTNNNDDQQAESLETLAVTFFNPLLPRKKAAYKSNTTKPNAHLLAVFRSTFLQLVKKKNNKDTGSQLSPNDSMNPLVQERQLEHFALRLQEAGMQFLERKGDDLLDIGFADGTLLFPQLSINDNTIRVFLNFVAYEQCHSKAKPFFTNYFLFWDALVNSWEDIRILHSHGIVSHVFGGHGEVADLLKQLCREIVYDLDWTYLSNEIKEVNDYCKPYYESMYRLWWNNLIRKHLSTVATVLLLLTFIQTFYAVYSYHRPH</sequence>
<evidence type="ECO:0000256" key="2">
    <source>
        <dbReference type="SAM" id="Phobius"/>
    </source>
</evidence>
<feature type="region of interest" description="Disordered" evidence="1">
    <location>
        <begin position="1"/>
        <end position="43"/>
    </location>
</feature>
<protein>
    <submittedName>
        <fullName evidence="3">Uncharacterized protein</fullName>
    </submittedName>
</protein>
<dbReference type="Proteomes" id="UP001634007">
    <property type="component" value="Unassembled WGS sequence"/>
</dbReference>
<gene>
    <name evidence="3" type="ORF">ACJRO7_025109</name>
</gene>
<proteinExistence type="predicted"/>
<evidence type="ECO:0000313" key="4">
    <source>
        <dbReference type="Proteomes" id="UP001634007"/>
    </source>
</evidence>
<comment type="caution">
    <text evidence="3">The sequence shown here is derived from an EMBL/GenBank/DDBJ whole genome shotgun (WGS) entry which is preliminary data.</text>
</comment>
<keyword evidence="2" id="KW-1133">Transmembrane helix</keyword>